<comment type="caution">
    <text evidence="1">The sequence shown here is derived from an EMBL/GenBank/DDBJ whole genome shotgun (WGS) entry which is preliminary data.</text>
</comment>
<evidence type="ECO:0000313" key="1">
    <source>
        <dbReference type="EMBL" id="KAK4880948.1"/>
    </source>
</evidence>
<dbReference type="Proteomes" id="UP001353858">
    <property type="component" value="Unassembled WGS sequence"/>
</dbReference>
<organism evidence="1 2">
    <name type="scientific">Aquatica leii</name>
    <dbReference type="NCBI Taxonomy" id="1421715"/>
    <lineage>
        <taxon>Eukaryota</taxon>
        <taxon>Metazoa</taxon>
        <taxon>Ecdysozoa</taxon>
        <taxon>Arthropoda</taxon>
        <taxon>Hexapoda</taxon>
        <taxon>Insecta</taxon>
        <taxon>Pterygota</taxon>
        <taxon>Neoptera</taxon>
        <taxon>Endopterygota</taxon>
        <taxon>Coleoptera</taxon>
        <taxon>Polyphaga</taxon>
        <taxon>Elateriformia</taxon>
        <taxon>Elateroidea</taxon>
        <taxon>Lampyridae</taxon>
        <taxon>Luciolinae</taxon>
        <taxon>Aquatica</taxon>
    </lineage>
</organism>
<dbReference type="EMBL" id="JARPUR010000002">
    <property type="protein sequence ID" value="KAK4880948.1"/>
    <property type="molecule type" value="Genomic_DNA"/>
</dbReference>
<dbReference type="PANTHER" id="PTHR10773">
    <property type="entry name" value="DNA-DIRECTED RNA POLYMERASES I, II, AND III SUBUNIT RPABC2"/>
    <property type="match status" value="1"/>
</dbReference>
<sequence>MKLPLREKGVNGEHWKPGKKVIRKTKRISGESYLTTTGNICKKRKPRNLGCECLCKQKCHLKISDECKLSVANAFWALQDLNRQRDFIAKNVERERSERGRVELSRRHKHSYDTIKFATDHIDSFPQVPAHWCQKDSKKEYLKAILNKRKIKVAAKDEKTRDAEKVKADCTYVSTNFDLEAVLYTIFNFTVYEIGNHQGHCYMWTEYDGNRGANKIATCLMKFIVNLPPTVHHLVLHSDCCPGQNRNTMLHQAVVTKEHLQMIYLKFLKPGPNDWITIADFINYKNFQEKVIISKNKAENGNILSWKNVKWLRFEKEKPNFTILNIGQKGRKSSSTVRQNNLQTLYSFKIPIKKLKYDNLQELCKSKDGLILVEYHNFYKSLSAEGFQNTDSLSDDEDEMSLQAMKSKMLKRKRK</sequence>
<keyword evidence="2" id="KW-1185">Reference proteome</keyword>
<dbReference type="PANTHER" id="PTHR10773:SF19">
    <property type="match status" value="1"/>
</dbReference>
<accession>A0AAN7SPH1</accession>
<dbReference type="AlphaFoldDB" id="A0AAN7SPH1"/>
<protein>
    <submittedName>
        <fullName evidence="1">Uncharacterized protein</fullName>
    </submittedName>
</protein>
<evidence type="ECO:0000313" key="2">
    <source>
        <dbReference type="Proteomes" id="UP001353858"/>
    </source>
</evidence>
<proteinExistence type="predicted"/>
<name>A0AAN7SPH1_9COLE</name>
<gene>
    <name evidence="1" type="ORF">RN001_004267</name>
</gene>
<reference evidence="2" key="1">
    <citation type="submission" date="2023-01" db="EMBL/GenBank/DDBJ databases">
        <title>Key to firefly adult light organ development and bioluminescence: homeobox transcription factors regulate luciferase expression and transportation to peroxisome.</title>
        <authorList>
            <person name="Fu X."/>
        </authorList>
    </citation>
    <scope>NUCLEOTIDE SEQUENCE [LARGE SCALE GENOMIC DNA]</scope>
</reference>